<proteinExistence type="predicted"/>
<dbReference type="AlphaFoldDB" id="A0AAJ7L738"/>
<feature type="region of interest" description="Disordered" evidence="1">
    <location>
        <begin position="1"/>
        <end position="90"/>
    </location>
</feature>
<dbReference type="KEGG" id="goe:108864594"/>
<feature type="compositionally biased region" description="Polar residues" evidence="1">
    <location>
        <begin position="13"/>
        <end position="58"/>
    </location>
</feature>
<reference evidence="4" key="1">
    <citation type="submission" date="2025-08" db="UniProtKB">
        <authorList>
            <consortium name="RefSeq"/>
        </authorList>
    </citation>
    <scope>IDENTIFICATION</scope>
</reference>
<evidence type="ECO:0000313" key="4">
    <source>
        <dbReference type="RefSeq" id="XP_018496099.1"/>
    </source>
</evidence>
<organism evidence="3 4">
    <name type="scientific">Galendromus occidentalis</name>
    <name type="common">western predatory mite</name>
    <dbReference type="NCBI Taxonomy" id="34638"/>
    <lineage>
        <taxon>Eukaryota</taxon>
        <taxon>Metazoa</taxon>
        <taxon>Ecdysozoa</taxon>
        <taxon>Arthropoda</taxon>
        <taxon>Chelicerata</taxon>
        <taxon>Arachnida</taxon>
        <taxon>Acari</taxon>
        <taxon>Parasitiformes</taxon>
        <taxon>Mesostigmata</taxon>
        <taxon>Gamasina</taxon>
        <taxon>Phytoseioidea</taxon>
        <taxon>Phytoseiidae</taxon>
        <taxon>Typhlodrominae</taxon>
        <taxon>Galendromus</taxon>
    </lineage>
</organism>
<feature type="non-terminal residue" evidence="4">
    <location>
        <position position="213"/>
    </location>
</feature>
<sequence length="213" mass="24480">MAPPVRHSPPCTRATSAAKRTTGQQVDETLVQLVNVNPDNHQNQDQATNPGEETNEVTFSERPKQGSQEKTAAAINVDQEEPPKFNGRSDPIDWLREFKRVASFNGHTKTQMLANAPFWLVGEALDWFDNEDDQVDQWETFETKFRDRFVDTTKISEEAREKLKRLIYERGTSFTGHLESVLKLCRKLDSRLSEDETIRKVIQTFPRDQAMTL</sequence>
<keyword evidence="3" id="KW-1185">Reference proteome</keyword>
<feature type="domain" description="Retrotransposon gag" evidence="2">
    <location>
        <begin position="116"/>
        <end position="202"/>
    </location>
</feature>
<accession>A0AAJ7L738</accession>
<name>A0AAJ7L738_9ACAR</name>
<dbReference type="PANTHER" id="PTHR33223:SF6">
    <property type="entry name" value="CCHC-TYPE DOMAIN-CONTAINING PROTEIN"/>
    <property type="match status" value="1"/>
</dbReference>
<dbReference type="Proteomes" id="UP000694867">
    <property type="component" value="Unplaced"/>
</dbReference>
<protein>
    <submittedName>
        <fullName evidence="4">Uncharacterized protein LOC108864594</fullName>
    </submittedName>
</protein>
<dbReference type="PANTHER" id="PTHR33223">
    <property type="entry name" value="CCHC-TYPE DOMAIN-CONTAINING PROTEIN"/>
    <property type="match status" value="1"/>
</dbReference>
<dbReference type="GeneID" id="108864594"/>
<dbReference type="InterPro" id="IPR005162">
    <property type="entry name" value="Retrotrans_gag_dom"/>
</dbReference>
<evidence type="ECO:0000259" key="2">
    <source>
        <dbReference type="Pfam" id="PF03732"/>
    </source>
</evidence>
<evidence type="ECO:0000313" key="3">
    <source>
        <dbReference type="Proteomes" id="UP000694867"/>
    </source>
</evidence>
<dbReference type="RefSeq" id="XP_018496099.1">
    <property type="nucleotide sequence ID" value="XM_018640583.1"/>
</dbReference>
<evidence type="ECO:0000256" key="1">
    <source>
        <dbReference type="SAM" id="MobiDB-lite"/>
    </source>
</evidence>
<dbReference type="Pfam" id="PF03732">
    <property type="entry name" value="Retrotrans_gag"/>
    <property type="match status" value="1"/>
</dbReference>
<gene>
    <name evidence="4" type="primary">LOC108864594</name>
</gene>